<feature type="transmembrane region" description="Helical" evidence="1">
    <location>
        <begin position="23"/>
        <end position="44"/>
    </location>
</feature>
<accession>A0A5B7DN80</accession>
<evidence type="ECO:0000256" key="1">
    <source>
        <dbReference type="SAM" id="Phobius"/>
    </source>
</evidence>
<dbReference type="AlphaFoldDB" id="A0A5B7DN80"/>
<dbReference type="Proteomes" id="UP000324222">
    <property type="component" value="Unassembled WGS sequence"/>
</dbReference>
<keyword evidence="3" id="KW-1185">Reference proteome</keyword>
<comment type="caution">
    <text evidence="2">The sequence shown here is derived from an EMBL/GenBank/DDBJ whole genome shotgun (WGS) entry which is preliminary data.</text>
</comment>
<protein>
    <submittedName>
        <fullName evidence="2">Uncharacterized protein</fullName>
    </submittedName>
</protein>
<dbReference type="EMBL" id="VSRR010001088">
    <property type="protein sequence ID" value="MPC22436.1"/>
    <property type="molecule type" value="Genomic_DNA"/>
</dbReference>
<evidence type="ECO:0000313" key="3">
    <source>
        <dbReference type="Proteomes" id="UP000324222"/>
    </source>
</evidence>
<organism evidence="2 3">
    <name type="scientific">Portunus trituberculatus</name>
    <name type="common">Swimming crab</name>
    <name type="synonym">Neptunus trituberculatus</name>
    <dbReference type="NCBI Taxonomy" id="210409"/>
    <lineage>
        <taxon>Eukaryota</taxon>
        <taxon>Metazoa</taxon>
        <taxon>Ecdysozoa</taxon>
        <taxon>Arthropoda</taxon>
        <taxon>Crustacea</taxon>
        <taxon>Multicrustacea</taxon>
        <taxon>Malacostraca</taxon>
        <taxon>Eumalacostraca</taxon>
        <taxon>Eucarida</taxon>
        <taxon>Decapoda</taxon>
        <taxon>Pleocyemata</taxon>
        <taxon>Brachyura</taxon>
        <taxon>Eubrachyura</taxon>
        <taxon>Portunoidea</taxon>
        <taxon>Portunidae</taxon>
        <taxon>Portuninae</taxon>
        <taxon>Portunus</taxon>
    </lineage>
</organism>
<keyword evidence="1" id="KW-1133">Transmembrane helix</keyword>
<gene>
    <name evidence="2" type="ORF">E2C01_015451</name>
</gene>
<keyword evidence="1" id="KW-0472">Membrane</keyword>
<evidence type="ECO:0000313" key="2">
    <source>
        <dbReference type="EMBL" id="MPC22436.1"/>
    </source>
</evidence>
<reference evidence="2 3" key="1">
    <citation type="submission" date="2019-05" db="EMBL/GenBank/DDBJ databases">
        <title>Another draft genome of Portunus trituberculatus and its Hox gene families provides insights of decapod evolution.</title>
        <authorList>
            <person name="Jeong J.-H."/>
            <person name="Song I."/>
            <person name="Kim S."/>
            <person name="Choi T."/>
            <person name="Kim D."/>
            <person name="Ryu S."/>
            <person name="Kim W."/>
        </authorList>
    </citation>
    <scope>NUCLEOTIDE SEQUENCE [LARGE SCALE GENOMIC DNA]</scope>
    <source>
        <tissue evidence="2">Muscle</tissue>
    </source>
</reference>
<proteinExistence type="predicted"/>
<name>A0A5B7DN80_PORTR</name>
<sequence>MLVAVDCGLPWLGSTELPRPAPRIRWCVCVCVCVCPSSSLVLLYTNTTLRRFKSDKGLSGDVNALLLLANPGHHILVTSGKAEDAAPLTIMLHCTVIW</sequence>
<keyword evidence="1" id="KW-0812">Transmembrane</keyword>